<proteinExistence type="predicted"/>
<dbReference type="Gene3D" id="3.40.50.2300">
    <property type="match status" value="1"/>
</dbReference>
<dbReference type="SUPFAM" id="SSF46785">
    <property type="entry name" value="Winged helix' DNA-binding domain"/>
    <property type="match status" value="1"/>
</dbReference>
<evidence type="ECO:0000256" key="1">
    <source>
        <dbReference type="ARBA" id="ARBA00022679"/>
    </source>
</evidence>
<dbReference type="InterPro" id="IPR036388">
    <property type="entry name" value="WH-like_DNA-bd_sf"/>
</dbReference>
<dbReference type="InterPro" id="IPR036390">
    <property type="entry name" value="WH_DNA-bd_sf"/>
</dbReference>
<dbReference type="InterPro" id="IPR050661">
    <property type="entry name" value="BglG_antiterminators"/>
</dbReference>
<evidence type="ECO:0000313" key="9">
    <source>
        <dbReference type="EMBL" id="SEI81581.1"/>
    </source>
</evidence>
<dbReference type="PROSITE" id="PS51099">
    <property type="entry name" value="PTS_EIIB_TYPE_2"/>
    <property type="match status" value="1"/>
</dbReference>
<evidence type="ECO:0000259" key="7">
    <source>
        <dbReference type="PROSITE" id="PS51099"/>
    </source>
</evidence>
<keyword evidence="2" id="KW-0677">Repeat</keyword>
<dbReference type="SUPFAM" id="SSF63520">
    <property type="entry name" value="PTS-regulatory domain, PRD"/>
    <property type="match status" value="2"/>
</dbReference>
<dbReference type="InterPro" id="IPR002178">
    <property type="entry name" value="PTS_EIIA_type-2_dom"/>
</dbReference>
<keyword evidence="5" id="KW-0804">Transcription</keyword>
<feature type="domain" description="PTS EIIB type-2" evidence="7">
    <location>
        <begin position="417"/>
        <end position="508"/>
    </location>
</feature>
<feature type="domain" description="PRD" evidence="8">
    <location>
        <begin position="197"/>
        <end position="301"/>
    </location>
</feature>
<dbReference type="SUPFAM" id="SSF52794">
    <property type="entry name" value="PTS system IIB component-like"/>
    <property type="match status" value="1"/>
</dbReference>
<dbReference type="InterPro" id="IPR016152">
    <property type="entry name" value="PTrfase/Anion_transptr"/>
</dbReference>
<dbReference type="Proteomes" id="UP000199662">
    <property type="component" value="Unassembled WGS sequence"/>
</dbReference>
<dbReference type="PANTHER" id="PTHR30185">
    <property type="entry name" value="CRYPTIC BETA-GLUCOSIDE BGL OPERON ANTITERMINATOR"/>
    <property type="match status" value="1"/>
</dbReference>
<organism evidence="9 10">
    <name type="scientific">Propionispira arboris</name>
    <dbReference type="NCBI Taxonomy" id="84035"/>
    <lineage>
        <taxon>Bacteria</taxon>
        <taxon>Bacillati</taxon>
        <taxon>Bacillota</taxon>
        <taxon>Negativicutes</taxon>
        <taxon>Selenomonadales</taxon>
        <taxon>Selenomonadaceae</taxon>
        <taxon>Propionispira</taxon>
    </lineage>
</organism>
<evidence type="ECO:0000259" key="8">
    <source>
        <dbReference type="PROSITE" id="PS51372"/>
    </source>
</evidence>
<dbReference type="CDD" id="cd05568">
    <property type="entry name" value="PTS_IIB_bgl_like"/>
    <property type="match status" value="1"/>
</dbReference>
<dbReference type="AlphaFoldDB" id="A0A1H6TNJ9"/>
<keyword evidence="1" id="KW-0808">Transferase</keyword>
<dbReference type="GO" id="GO:0006355">
    <property type="term" value="P:regulation of DNA-templated transcription"/>
    <property type="evidence" value="ECO:0007669"/>
    <property type="project" value="InterPro"/>
</dbReference>
<feature type="domain" description="PTS EIIA type-2" evidence="6">
    <location>
        <begin position="513"/>
        <end position="651"/>
    </location>
</feature>
<dbReference type="PROSITE" id="PS51094">
    <property type="entry name" value="PTS_EIIA_TYPE_2"/>
    <property type="match status" value="1"/>
</dbReference>
<dbReference type="InterPro" id="IPR036095">
    <property type="entry name" value="PTS_EIIB-like_sf"/>
</dbReference>
<accession>A0A1H6TNJ9</accession>
<reference evidence="9 10" key="1">
    <citation type="submission" date="2016-10" db="EMBL/GenBank/DDBJ databases">
        <authorList>
            <person name="de Groot N.N."/>
        </authorList>
    </citation>
    <scope>NUCLEOTIDE SEQUENCE [LARGE SCALE GENOMIC DNA]</scope>
    <source>
        <strain evidence="9 10">DSM 2179</strain>
    </source>
</reference>
<dbReference type="RefSeq" id="WP_091828365.1">
    <property type="nucleotide sequence ID" value="NZ_FNZK01000001.1"/>
</dbReference>
<evidence type="ECO:0000256" key="3">
    <source>
        <dbReference type="ARBA" id="ARBA00023015"/>
    </source>
</evidence>
<dbReference type="PANTHER" id="PTHR30185:SF13">
    <property type="entry name" value="LICABCH OPERON REGULATOR-RELATED"/>
    <property type="match status" value="1"/>
</dbReference>
<protein>
    <submittedName>
        <fullName evidence="9">Lichenan operon transcriptional antiterminator</fullName>
    </submittedName>
</protein>
<dbReference type="PROSITE" id="PS51372">
    <property type="entry name" value="PRD_2"/>
    <property type="match status" value="2"/>
</dbReference>
<dbReference type="Pfam" id="PF00874">
    <property type="entry name" value="PRD"/>
    <property type="match status" value="2"/>
</dbReference>
<dbReference type="Gene3D" id="1.10.10.10">
    <property type="entry name" value="Winged helix-like DNA-binding domain superfamily/Winged helix DNA-binding domain"/>
    <property type="match status" value="2"/>
</dbReference>
<gene>
    <name evidence="9" type="ORF">SAMN05660742_101131</name>
</gene>
<dbReference type="SUPFAM" id="SSF55804">
    <property type="entry name" value="Phoshotransferase/anion transport protein"/>
    <property type="match status" value="1"/>
</dbReference>
<dbReference type="Gene3D" id="3.40.930.10">
    <property type="entry name" value="Mannitol-specific EII, Chain A"/>
    <property type="match status" value="1"/>
</dbReference>
<dbReference type="Pfam" id="PF08279">
    <property type="entry name" value="HTH_11"/>
    <property type="match status" value="1"/>
</dbReference>
<keyword evidence="4" id="KW-0010">Activator</keyword>
<dbReference type="InterPro" id="IPR013011">
    <property type="entry name" value="PTS_EIIB_2"/>
</dbReference>
<name>A0A1H6TNJ9_9FIRM</name>
<dbReference type="EMBL" id="FNZK01000001">
    <property type="protein sequence ID" value="SEI81581.1"/>
    <property type="molecule type" value="Genomic_DNA"/>
</dbReference>
<dbReference type="Gene3D" id="1.10.1790.10">
    <property type="entry name" value="PRD domain"/>
    <property type="match status" value="2"/>
</dbReference>
<evidence type="ECO:0000313" key="10">
    <source>
        <dbReference type="Proteomes" id="UP000199662"/>
    </source>
</evidence>
<evidence type="ECO:0000259" key="6">
    <source>
        <dbReference type="PROSITE" id="PS51094"/>
    </source>
</evidence>
<evidence type="ECO:0000256" key="2">
    <source>
        <dbReference type="ARBA" id="ARBA00022737"/>
    </source>
</evidence>
<dbReference type="STRING" id="84035.SAMN05660742_101131"/>
<dbReference type="InterPro" id="IPR011608">
    <property type="entry name" value="PRD"/>
</dbReference>
<dbReference type="GO" id="GO:0009401">
    <property type="term" value="P:phosphoenolpyruvate-dependent sugar phosphotransferase system"/>
    <property type="evidence" value="ECO:0007669"/>
    <property type="project" value="InterPro"/>
</dbReference>
<dbReference type="Pfam" id="PF05043">
    <property type="entry name" value="Mga"/>
    <property type="match status" value="1"/>
</dbReference>
<dbReference type="GO" id="GO:0008982">
    <property type="term" value="F:protein-N(PI)-phosphohistidine-sugar phosphotransferase activity"/>
    <property type="evidence" value="ECO:0007669"/>
    <property type="project" value="InterPro"/>
</dbReference>
<evidence type="ECO:0000256" key="4">
    <source>
        <dbReference type="ARBA" id="ARBA00023159"/>
    </source>
</evidence>
<dbReference type="InterPro" id="IPR036634">
    <property type="entry name" value="PRD_sf"/>
</dbReference>
<dbReference type="InterPro" id="IPR013196">
    <property type="entry name" value="HTH_11"/>
</dbReference>
<evidence type="ECO:0000256" key="5">
    <source>
        <dbReference type="ARBA" id="ARBA00023163"/>
    </source>
</evidence>
<feature type="domain" description="PRD" evidence="8">
    <location>
        <begin position="305"/>
        <end position="412"/>
    </location>
</feature>
<dbReference type="InterPro" id="IPR007737">
    <property type="entry name" value="Mga_HTH"/>
</dbReference>
<sequence length="651" mass="74652">METQNKRIFQILELLNGEKKIWDGASIAARIGVSSRTIRNDIKECNALCRNEGAAIYSETGVGYRLQVDDPERYQAFKNRQVNENRRDRLVNHIIPSNPNDRISFIIAELLMNSLHQKIITESEMADKLYISLSTLKKYLKDIKKSLKRFGLEIMADRLNGIRIQGDEAQIRYCISEYIFNSNDLLDLAQNEFYCDIFSTEEIEKVKKILLQIILKYDIHLTDIAFKNLLVHVIITLKRADSKNTTEYSKMEMKTLEQSIYFSVAQEIITIISSQMNIDIENEVYYLTQHFISSKKLMENEKNTQIKKEYRDLIDSILIKIQIDIGVDLSADTELISGLMIHLGAAVSRLKFNMNIRNEILVPVKKNYPLAFEMAVIASKVLAKKENLRTNENEMGFLAIHFGAALERRKCNVPTAKTAIIVCGTGLSTAMLVKSRLQRKFGKQLRVVKISPLYEITEELVNSVDFVFTTVPIQAISSAKIVFVESILTEQDLGRIEAVITDDTRKLDMQQEKFFRKDLFFPRLKGNSKIDVLEKLTDVMVTKGYMNQAGKKSVFDRENMSSTELGNLVAIPHALESHNDEAVISVAILDKAILWDKEKVQVVFLLSIPKSKSKIWEPVFEKVDRYFISDFGVNTLIKNPKFEVLIEKLEQ</sequence>
<keyword evidence="10" id="KW-1185">Reference proteome</keyword>
<dbReference type="Pfam" id="PF00359">
    <property type="entry name" value="PTS_EIIA_2"/>
    <property type="match status" value="1"/>
</dbReference>
<dbReference type="PROSITE" id="PS00372">
    <property type="entry name" value="PTS_EIIA_TYPE_2_HIS"/>
    <property type="match status" value="1"/>
</dbReference>
<keyword evidence="3" id="KW-0805">Transcription regulation</keyword>